<evidence type="ECO:0000259" key="8">
    <source>
        <dbReference type="Pfam" id="PF00155"/>
    </source>
</evidence>
<keyword evidence="6 7" id="KW-0368">Histidine biosynthesis</keyword>
<evidence type="ECO:0000256" key="4">
    <source>
        <dbReference type="ARBA" id="ARBA00022679"/>
    </source>
</evidence>
<dbReference type="RefSeq" id="WP_230501587.1">
    <property type="nucleotide sequence ID" value="NZ_CAKJTJ010000012.1"/>
</dbReference>
<evidence type="ECO:0000256" key="1">
    <source>
        <dbReference type="ARBA" id="ARBA00001933"/>
    </source>
</evidence>
<dbReference type="GO" id="GO:0004400">
    <property type="term" value="F:histidinol-phosphate transaminase activity"/>
    <property type="evidence" value="ECO:0007669"/>
    <property type="project" value="UniProtKB-EC"/>
</dbReference>
<keyword evidence="4 7" id="KW-0808">Transferase</keyword>
<evidence type="ECO:0000256" key="5">
    <source>
        <dbReference type="ARBA" id="ARBA00022898"/>
    </source>
</evidence>
<dbReference type="HAMAP" id="MF_01023">
    <property type="entry name" value="HisC_aminotrans_2"/>
    <property type="match status" value="1"/>
</dbReference>
<accession>A0ABN8A962</accession>
<keyword evidence="10" id="KW-1185">Reference proteome</keyword>
<comment type="caution">
    <text evidence="9">The sequence shown here is derived from an EMBL/GenBank/DDBJ whole genome shotgun (WGS) entry which is preliminary data.</text>
</comment>
<dbReference type="Gene3D" id="3.40.640.10">
    <property type="entry name" value="Type I PLP-dependent aspartate aminotransferase-like (Major domain)"/>
    <property type="match status" value="1"/>
</dbReference>
<evidence type="ECO:0000256" key="7">
    <source>
        <dbReference type="HAMAP-Rule" id="MF_01023"/>
    </source>
</evidence>
<dbReference type="EC" id="2.6.1.9" evidence="7"/>
<evidence type="ECO:0000256" key="6">
    <source>
        <dbReference type="ARBA" id="ARBA00023102"/>
    </source>
</evidence>
<feature type="modified residue" description="N6-(pyridoxal phosphate)lysine" evidence="7">
    <location>
        <position position="226"/>
    </location>
</feature>
<dbReference type="NCBIfam" id="TIGR01141">
    <property type="entry name" value="hisC"/>
    <property type="match status" value="1"/>
</dbReference>
<dbReference type="PANTHER" id="PTHR43643">
    <property type="entry name" value="HISTIDINOL-PHOSPHATE AMINOTRANSFERASE 2"/>
    <property type="match status" value="1"/>
</dbReference>
<dbReference type="InterPro" id="IPR004839">
    <property type="entry name" value="Aminotransferase_I/II_large"/>
</dbReference>
<dbReference type="Pfam" id="PF00155">
    <property type="entry name" value="Aminotran_1_2"/>
    <property type="match status" value="1"/>
</dbReference>
<dbReference type="Proteomes" id="UP000789833">
    <property type="component" value="Unassembled WGS sequence"/>
</dbReference>
<dbReference type="InterPro" id="IPR015422">
    <property type="entry name" value="PyrdxlP-dep_Trfase_small"/>
</dbReference>
<keyword evidence="3 7" id="KW-0032">Aminotransferase</keyword>
<reference evidence="9 10" key="1">
    <citation type="submission" date="2021-10" db="EMBL/GenBank/DDBJ databases">
        <authorList>
            <person name="Criscuolo A."/>
        </authorList>
    </citation>
    <scope>NUCLEOTIDE SEQUENCE [LARGE SCALE GENOMIC DNA]</scope>
    <source>
        <strain evidence="10">CIP 111883</strain>
    </source>
</reference>
<comment type="catalytic activity">
    <reaction evidence="7">
        <text>L-histidinol phosphate + 2-oxoglutarate = 3-(imidazol-4-yl)-2-oxopropyl phosphate + L-glutamate</text>
        <dbReference type="Rhea" id="RHEA:23744"/>
        <dbReference type="ChEBI" id="CHEBI:16810"/>
        <dbReference type="ChEBI" id="CHEBI:29985"/>
        <dbReference type="ChEBI" id="CHEBI:57766"/>
        <dbReference type="ChEBI" id="CHEBI:57980"/>
        <dbReference type="EC" id="2.6.1.9"/>
    </reaction>
</comment>
<dbReference type="InterPro" id="IPR015424">
    <property type="entry name" value="PyrdxlP-dep_Trfase"/>
</dbReference>
<name>A0ABN8A962_9BACI</name>
<dbReference type="EMBL" id="CAKJTJ010000012">
    <property type="protein sequence ID" value="CAG9621706.1"/>
    <property type="molecule type" value="Genomic_DNA"/>
</dbReference>
<evidence type="ECO:0000256" key="2">
    <source>
        <dbReference type="ARBA" id="ARBA00011738"/>
    </source>
</evidence>
<comment type="similarity">
    <text evidence="7">Belongs to the class-II pyridoxal-phosphate-dependent aminotransferase family. Histidinol-phosphate aminotransferase subfamily.</text>
</comment>
<proteinExistence type="inferred from homology"/>
<sequence length="369" mass="41273">MAVKVKSREVLQSITAYPLGKSILDIQKELGLPMVRNMSEIENVFGCSPLVKEQLKKSLNQLFHYPDGSSANLTLKLSEFLGVDQNQLFIGNGSDEIIRLLLRAFLNHREEAIMADITFPRYRTNVAIEGGVPILVPLESGVHNLSAMYDAINRKTKMVFVCNPNNPTGTIVPKSDLIAFIDKVPENILIILDEAYYEYATSEEYLQSISLLEKYHNLVILRTFSKVYGLAGLRVGYGIMNSFITSELTKVKEVFNVNQLGQTAAVVALDDQGFREDCIRQNEEGKAFLEKALHSLGFSYFPTQSNFMMIHVNIDGNELAEALLNKGIIVKSGKPLGYPESIRVTISSMDDNRHFIEALKMAVKECVQP</sequence>
<comment type="cofactor">
    <cofactor evidence="1 7">
        <name>pyridoxal 5'-phosphate</name>
        <dbReference type="ChEBI" id="CHEBI:597326"/>
    </cofactor>
</comment>
<dbReference type="SUPFAM" id="SSF53383">
    <property type="entry name" value="PLP-dependent transferases"/>
    <property type="match status" value="1"/>
</dbReference>
<evidence type="ECO:0000256" key="3">
    <source>
        <dbReference type="ARBA" id="ARBA00022576"/>
    </source>
</evidence>
<dbReference type="CDD" id="cd00609">
    <property type="entry name" value="AAT_like"/>
    <property type="match status" value="1"/>
</dbReference>
<keyword evidence="5 7" id="KW-0663">Pyridoxal phosphate</keyword>
<feature type="domain" description="Aminotransferase class I/classII large" evidence="8">
    <location>
        <begin position="47"/>
        <end position="359"/>
    </location>
</feature>
<dbReference type="InterPro" id="IPR015421">
    <property type="entry name" value="PyrdxlP-dep_Trfase_major"/>
</dbReference>
<evidence type="ECO:0000313" key="9">
    <source>
        <dbReference type="EMBL" id="CAG9621706.1"/>
    </source>
</evidence>
<comment type="pathway">
    <text evidence="7">Amino-acid biosynthesis; L-histidine biosynthesis; L-histidine from 5-phospho-alpha-D-ribose 1-diphosphate: step 7/9.</text>
</comment>
<dbReference type="Gene3D" id="3.90.1150.10">
    <property type="entry name" value="Aspartate Aminotransferase, domain 1"/>
    <property type="match status" value="1"/>
</dbReference>
<gene>
    <name evidence="9" type="primary">hisC_1</name>
    <name evidence="7" type="synonym">hisC</name>
    <name evidence="9" type="ORF">BACCIP111883_02479</name>
</gene>
<dbReference type="PANTHER" id="PTHR43643:SF3">
    <property type="entry name" value="HISTIDINOL-PHOSPHATE AMINOTRANSFERASE"/>
    <property type="match status" value="1"/>
</dbReference>
<organism evidence="9 10">
    <name type="scientific">Sutcliffiella rhizosphaerae</name>
    <dbReference type="NCBI Taxonomy" id="2880967"/>
    <lineage>
        <taxon>Bacteria</taxon>
        <taxon>Bacillati</taxon>
        <taxon>Bacillota</taxon>
        <taxon>Bacilli</taxon>
        <taxon>Bacillales</taxon>
        <taxon>Bacillaceae</taxon>
        <taxon>Sutcliffiella</taxon>
    </lineage>
</organism>
<comment type="subunit">
    <text evidence="2 7">Homodimer.</text>
</comment>
<evidence type="ECO:0000313" key="10">
    <source>
        <dbReference type="Proteomes" id="UP000789833"/>
    </source>
</evidence>
<keyword evidence="7" id="KW-0028">Amino-acid biosynthesis</keyword>
<dbReference type="InterPro" id="IPR050106">
    <property type="entry name" value="HistidinolP_aminotransfase"/>
</dbReference>
<dbReference type="InterPro" id="IPR005861">
    <property type="entry name" value="HisP_aminotrans"/>
</dbReference>
<protein>
    <recommendedName>
        <fullName evidence="7">Histidinol-phosphate aminotransferase</fullName>
        <ecNumber evidence="7">2.6.1.9</ecNumber>
    </recommendedName>
    <alternativeName>
        <fullName evidence="7">Imidazole acetol-phosphate transaminase</fullName>
    </alternativeName>
</protein>